<reference evidence="2" key="1">
    <citation type="journal article" date="2020" name="Nature">
        <title>Giant virus diversity and host interactions through global metagenomics.</title>
        <authorList>
            <person name="Schulz F."/>
            <person name="Roux S."/>
            <person name="Paez-Espino D."/>
            <person name="Jungbluth S."/>
            <person name="Walsh D.A."/>
            <person name="Denef V.J."/>
            <person name="McMahon K.D."/>
            <person name="Konstantinidis K.T."/>
            <person name="Eloe-Fadrosh E.A."/>
            <person name="Kyrpides N.C."/>
            <person name="Woyke T."/>
        </authorList>
    </citation>
    <scope>NUCLEOTIDE SEQUENCE</scope>
    <source>
        <strain evidence="2">GVMAG-M-3300018080-19</strain>
    </source>
</reference>
<evidence type="ECO:0000256" key="1">
    <source>
        <dbReference type="SAM" id="MobiDB-lite"/>
    </source>
</evidence>
<sequence length="251" mass="29042">MPTKRSRSPAKKKSKRSSSPTKRKSKRSSSPTKKKSKRSSSPTKRKSKRSSSPAKKKIKRPRSPPKKKKQRKEKKRSLSLIQKIPTIAQHNVMDMLSTHDLRALGLSERKRSTQSKQDLLFRKARLQGCWKPLLMLIKHLADGYIHYIDDPDDSHFVSEIRIKCGRYKTTLDILAEDNIRVDGKDWDSTPKALAIHLCKKILQHTCTTIRIEPCHDVERKINVNIPHVMSALFSKKSYEDNIFKLYASLYQ</sequence>
<evidence type="ECO:0000313" key="2">
    <source>
        <dbReference type="EMBL" id="QHS93936.1"/>
    </source>
</evidence>
<organism evidence="2">
    <name type="scientific">viral metagenome</name>
    <dbReference type="NCBI Taxonomy" id="1070528"/>
    <lineage>
        <taxon>unclassified sequences</taxon>
        <taxon>metagenomes</taxon>
        <taxon>organismal metagenomes</taxon>
    </lineage>
</organism>
<feature type="compositionally biased region" description="Basic residues" evidence="1">
    <location>
        <begin position="1"/>
        <end position="77"/>
    </location>
</feature>
<name>A0A6C0BP11_9ZZZZ</name>
<dbReference type="AlphaFoldDB" id="A0A6C0BP11"/>
<dbReference type="EMBL" id="MN739212">
    <property type="protein sequence ID" value="QHS93936.1"/>
    <property type="molecule type" value="Genomic_DNA"/>
</dbReference>
<proteinExistence type="predicted"/>
<feature type="region of interest" description="Disordered" evidence="1">
    <location>
        <begin position="1"/>
        <end position="81"/>
    </location>
</feature>
<protein>
    <submittedName>
        <fullName evidence="2">Uncharacterized protein</fullName>
    </submittedName>
</protein>
<accession>A0A6C0BP11</accession>